<proteinExistence type="predicted"/>
<dbReference type="SUPFAM" id="SSF55347">
    <property type="entry name" value="Glyceraldehyde-3-phosphate dehydrogenase-like, C-terminal domain"/>
    <property type="match status" value="1"/>
</dbReference>
<evidence type="ECO:0000259" key="1">
    <source>
        <dbReference type="Pfam" id="PF01408"/>
    </source>
</evidence>
<feature type="domain" description="GFO/IDH/MocA-like oxidoreductase" evidence="2">
    <location>
        <begin position="136"/>
        <end position="250"/>
    </location>
</feature>
<dbReference type="InterPro" id="IPR055170">
    <property type="entry name" value="GFO_IDH_MocA-like_dom"/>
</dbReference>
<dbReference type="AlphaFoldDB" id="A0A964E4I1"/>
<name>A0A964E4I1_9PROT</name>
<dbReference type="Gene3D" id="3.40.50.720">
    <property type="entry name" value="NAD(P)-binding Rossmann-like Domain"/>
    <property type="match status" value="1"/>
</dbReference>
<reference evidence="3 4" key="1">
    <citation type="journal article" date="2021" name="Microorganisms">
        <title>Acidisoma silvae sp. nov. and Acidisomacellulosilytica sp. nov., Two Acidophilic Bacteria Isolated from Decaying Wood, Hydrolyzing Cellulose and Producing Poly-3-hydroxybutyrate.</title>
        <authorList>
            <person name="Mieszkin S."/>
            <person name="Pouder E."/>
            <person name="Uroz S."/>
            <person name="Simon-Colin C."/>
            <person name="Alain K."/>
        </authorList>
    </citation>
    <scope>NUCLEOTIDE SEQUENCE [LARGE SCALE GENOMIC DNA]</scope>
    <source>
        <strain evidence="3 4">HW T5.17</strain>
    </source>
</reference>
<dbReference type="Pfam" id="PF01408">
    <property type="entry name" value="GFO_IDH_MocA"/>
    <property type="match status" value="1"/>
</dbReference>
<dbReference type="SUPFAM" id="SSF51735">
    <property type="entry name" value="NAD(P)-binding Rossmann-fold domains"/>
    <property type="match status" value="1"/>
</dbReference>
<sequence length="340" mass="36412">MEPVKVALVGLGWWGSKIAATLEGNPRIRIARAVEVNQDIATQFADRYKIPVSAALEDALADPAIEAVLLVTPHSFHEQQIAQTVAAGKHVFCEKPLALTRAGAEQAVARCQQAGLVLGMGHERRFEPPIAAILTAAENGSLGRLLQIEANFSHDKFLKLDRANWRLKPDQAPAGGMTATGIHLTDLAVKLMGPARDVLVTCEQRASDLPSGDTMSAYVRFAGGGTAYISATLATPFFSRFAVFGTEGWIDVRDRAHVEAPDGWVVTTGMKDQPITVEEVKPAEPVVTNFEAFARAVRGEAAYPITGAEMVANIALLEAIVRGARSQRLEAVQGEGREAA</sequence>
<protein>
    <submittedName>
        <fullName evidence="3">Gfo/Idh/MocA family oxidoreductase</fullName>
    </submittedName>
</protein>
<dbReference type="PANTHER" id="PTHR43377">
    <property type="entry name" value="BILIVERDIN REDUCTASE A"/>
    <property type="match status" value="1"/>
</dbReference>
<keyword evidence="4" id="KW-1185">Reference proteome</keyword>
<dbReference type="InterPro" id="IPR036291">
    <property type="entry name" value="NAD(P)-bd_dom_sf"/>
</dbReference>
<dbReference type="InterPro" id="IPR000683">
    <property type="entry name" value="Gfo/Idh/MocA-like_OxRdtase_N"/>
</dbReference>
<dbReference type="RefSeq" id="WP_227308158.1">
    <property type="nucleotide sequence ID" value="NZ_JAESVA010000004.1"/>
</dbReference>
<evidence type="ECO:0000259" key="2">
    <source>
        <dbReference type="Pfam" id="PF22725"/>
    </source>
</evidence>
<feature type="domain" description="Gfo/Idh/MocA-like oxidoreductase N-terminal" evidence="1">
    <location>
        <begin position="4"/>
        <end position="122"/>
    </location>
</feature>
<dbReference type="EMBL" id="JAESVA010000004">
    <property type="protein sequence ID" value="MCB8881491.1"/>
    <property type="molecule type" value="Genomic_DNA"/>
</dbReference>
<dbReference type="PANTHER" id="PTHR43377:SF1">
    <property type="entry name" value="BILIVERDIN REDUCTASE A"/>
    <property type="match status" value="1"/>
</dbReference>
<organism evidence="3 4">
    <name type="scientific">Acidisoma cellulosilyticum</name>
    <dbReference type="NCBI Taxonomy" id="2802395"/>
    <lineage>
        <taxon>Bacteria</taxon>
        <taxon>Pseudomonadati</taxon>
        <taxon>Pseudomonadota</taxon>
        <taxon>Alphaproteobacteria</taxon>
        <taxon>Acetobacterales</taxon>
        <taxon>Acidocellaceae</taxon>
        <taxon>Acidisoma</taxon>
    </lineage>
</organism>
<dbReference type="GO" id="GO:0000166">
    <property type="term" value="F:nucleotide binding"/>
    <property type="evidence" value="ECO:0007669"/>
    <property type="project" value="InterPro"/>
</dbReference>
<gene>
    <name evidence="3" type="ORF">ACELLULO517_14670</name>
</gene>
<dbReference type="Proteomes" id="UP000721844">
    <property type="component" value="Unassembled WGS sequence"/>
</dbReference>
<dbReference type="Pfam" id="PF22725">
    <property type="entry name" value="GFO_IDH_MocA_C3"/>
    <property type="match status" value="1"/>
</dbReference>
<evidence type="ECO:0000313" key="4">
    <source>
        <dbReference type="Proteomes" id="UP000721844"/>
    </source>
</evidence>
<dbReference type="Gene3D" id="3.30.360.10">
    <property type="entry name" value="Dihydrodipicolinate Reductase, domain 2"/>
    <property type="match status" value="1"/>
</dbReference>
<evidence type="ECO:0000313" key="3">
    <source>
        <dbReference type="EMBL" id="MCB8881491.1"/>
    </source>
</evidence>
<accession>A0A964E4I1</accession>
<dbReference type="InterPro" id="IPR051450">
    <property type="entry name" value="Gfo/Idh/MocA_Oxidoreductases"/>
</dbReference>
<comment type="caution">
    <text evidence="3">The sequence shown here is derived from an EMBL/GenBank/DDBJ whole genome shotgun (WGS) entry which is preliminary data.</text>
</comment>